<evidence type="ECO:0000256" key="1">
    <source>
        <dbReference type="SAM" id="SignalP"/>
    </source>
</evidence>
<reference evidence="3" key="1">
    <citation type="submission" date="2011-08" db="EMBL/GenBank/DDBJ databases">
        <authorList>
            <person name="Rombauts S."/>
        </authorList>
    </citation>
    <scope>NUCLEOTIDE SEQUENCE</scope>
    <source>
        <strain evidence="3">London</strain>
    </source>
</reference>
<evidence type="ECO:0000313" key="3">
    <source>
        <dbReference type="Proteomes" id="UP000015104"/>
    </source>
</evidence>
<feature type="chain" id="PRO_5011977393" evidence="1">
    <location>
        <begin position="16"/>
        <end position="79"/>
    </location>
</feature>
<name>T1JPN5_TETUR</name>
<keyword evidence="3" id="KW-1185">Reference proteome</keyword>
<keyword evidence="1" id="KW-0732">Signal</keyword>
<proteinExistence type="predicted"/>
<dbReference type="AlphaFoldDB" id="T1JPN5"/>
<dbReference type="EMBL" id="CAEY01000428">
    <property type="status" value="NOT_ANNOTATED_CDS"/>
    <property type="molecule type" value="Genomic_DNA"/>
</dbReference>
<organism evidence="2 3">
    <name type="scientific">Tetranychus urticae</name>
    <name type="common">Two-spotted spider mite</name>
    <dbReference type="NCBI Taxonomy" id="32264"/>
    <lineage>
        <taxon>Eukaryota</taxon>
        <taxon>Metazoa</taxon>
        <taxon>Ecdysozoa</taxon>
        <taxon>Arthropoda</taxon>
        <taxon>Chelicerata</taxon>
        <taxon>Arachnida</taxon>
        <taxon>Acari</taxon>
        <taxon>Acariformes</taxon>
        <taxon>Trombidiformes</taxon>
        <taxon>Prostigmata</taxon>
        <taxon>Eleutherengona</taxon>
        <taxon>Raphignathae</taxon>
        <taxon>Tetranychoidea</taxon>
        <taxon>Tetranychidae</taxon>
        <taxon>Tetranychus</taxon>
    </lineage>
</organism>
<dbReference type="Proteomes" id="UP000015104">
    <property type="component" value="Unassembled WGS sequence"/>
</dbReference>
<feature type="signal peptide" evidence="1">
    <location>
        <begin position="1"/>
        <end position="15"/>
    </location>
</feature>
<dbReference type="EnsemblMetazoa" id="tetur01g00240.1">
    <property type="protein sequence ID" value="tetur01g00240.1"/>
    <property type="gene ID" value="tetur01g00240"/>
</dbReference>
<protein>
    <submittedName>
        <fullName evidence="2">Uncharacterized protein</fullName>
    </submittedName>
</protein>
<sequence>MVFKLLLSFLLRTQQAPFIDSLIDKLSNTRPIRRSAQLAAYFINRGSQAYGKDLQGFFQSSGLKAIKDKFSGAHVSCDI</sequence>
<accession>T1JPN5</accession>
<evidence type="ECO:0000313" key="2">
    <source>
        <dbReference type="EnsemblMetazoa" id="tetur01g00240.1"/>
    </source>
</evidence>
<reference evidence="2" key="2">
    <citation type="submission" date="2015-06" db="UniProtKB">
        <authorList>
            <consortium name="EnsemblMetazoa"/>
        </authorList>
    </citation>
    <scope>IDENTIFICATION</scope>
</reference>
<dbReference type="HOGENOM" id="CLU_2609121_0_0_1"/>